<dbReference type="NCBIfam" id="TIGR00449">
    <property type="entry name" value="tgt_general"/>
    <property type="match status" value="1"/>
</dbReference>
<dbReference type="InterPro" id="IPR004803">
    <property type="entry name" value="TGT"/>
</dbReference>
<sequence>SFKDGAKMEFSPEKVIRIQQAFGSTIMMVLDECVKYPETEKKAEIAVERTFRWAKRSYDEYLKIMEETEGGHKDMVFGIVQGSTYRNLRKRSAEQITSIPFHGYAIGGLSVGEPNEMMYEMLDYMKEFMPVEKPRYLMGVGEVNDIIEGIKNGVDMFDCVIPTRLGRHGVLMTPYTKLLIKNAGYRKDFTPPMANCSCYTCSNFTRAYLHHLFRSEEILSPILNSIHNVHFLIKLAALCREAILEGRYGEFYSDYKTGNLTKYQF</sequence>
<dbReference type="Gene3D" id="3.20.20.105">
    <property type="entry name" value="Queuine tRNA-ribosyltransferase-like"/>
    <property type="match status" value="1"/>
</dbReference>
<dbReference type="EMBL" id="MGFH01000041">
    <property type="protein sequence ID" value="OGM07564.1"/>
    <property type="molecule type" value="Genomic_DNA"/>
</dbReference>
<dbReference type="PANTHER" id="PTHR46499">
    <property type="entry name" value="QUEUINE TRNA-RIBOSYLTRANSFERASE"/>
    <property type="match status" value="1"/>
</dbReference>
<dbReference type="STRING" id="1817813.A2008_01460"/>
<dbReference type="InterPro" id="IPR002616">
    <property type="entry name" value="tRNA_ribo_trans-like"/>
</dbReference>
<evidence type="ECO:0000256" key="1">
    <source>
        <dbReference type="ARBA" id="ARBA00022676"/>
    </source>
</evidence>
<keyword evidence="3" id="KW-0819">tRNA processing</keyword>
<gene>
    <name evidence="5" type="ORF">A2008_01460</name>
</gene>
<keyword evidence="2" id="KW-0808">Transferase</keyword>
<dbReference type="InterPro" id="IPR036511">
    <property type="entry name" value="TGT-like_sf"/>
</dbReference>
<dbReference type="Proteomes" id="UP000178735">
    <property type="component" value="Unassembled WGS sequence"/>
</dbReference>
<keyword evidence="1" id="KW-0328">Glycosyltransferase</keyword>
<dbReference type="NCBIfam" id="TIGR00430">
    <property type="entry name" value="Q_tRNA_tgt"/>
    <property type="match status" value="1"/>
</dbReference>
<dbReference type="SUPFAM" id="SSF51713">
    <property type="entry name" value="tRNA-guanine transglycosylase"/>
    <property type="match status" value="1"/>
</dbReference>
<dbReference type="GO" id="GO:0002099">
    <property type="term" value="P:tRNA wobble guanine modification"/>
    <property type="evidence" value="ECO:0007669"/>
    <property type="project" value="TreeGrafter"/>
</dbReference>
<feature type="non-terminal residue" evidence="5">
    <location>
        <position position="1"/>
    </location>
</feature>
<dbReference type="GO" id="GO:0005737">
    <property type="term" value="C:cytoplasm"/>
    <property type="evidence" value="ECO:0007669"/>
    <property type="project" value="TreeGrafter"/>
</dbReference>
<accession>A0A1F7WXI4</accession>
<comment type="caution">
    <text evidence="5">The sequence shown here is derived from an EMBL/GenBank/DDBJ whole genome shotgun (WGS) entry which is preliminary data.</text>
</comment>
<dbReference type="GO" id="GO:0008479">
    <property type="term" value="F:tRNA-guanosine(34) queuine transglycosylase activity"/>
    <property type="evidence" value="ECO:0007669"/>
    <property type="project" value="InterPro"/>
</dbReference>
<evidence type="ECO:0000313" key="6">
    <source>
        <dbReference type="Proteomes" id="UP000178735"/>
    </source>
</evidence>
<evidence type="ECO:0000256" key="2">
    <source>
        <dbReference type="ARBA" id="ARBA00022679"/>
    </source>
</evidence>
<protein>
    <recommendedName>
        <fullName evidence="4">tRNA-guanine(15) transglycosylase-like domain-containing protein</fullName>
    </recommendedName>
</protein>
<organism evidence="5 6">
    <name type="scientific">Candidatus Wallbacteria bacterium GWC2_49_35</name>
    <dbReference type="NCBI Taxonomy" id="1817813"/>
    <lineage>
        <taxon>Bacteria</taxon>
        <taxon>Candidatus Walliibacteriota</taxon>
    </lineage>
</organism>
<evidence type="ECO:0000256" key="3">
    <source>
        <dbReference type="ARBA" id="ARBA00022694"/>
    </source>
</evidence>
<dbReference type="InterPro" id="IPR050076">
    <property type="entry name" value="ArchSynthase1/Queuine_TRR"/>
</dbReference>
<proteinExistence type="predicted"/>
<dbReference type="AlphaFoldDB" id="A0A1F7WXI4"/>
<evidence type="ECO:0000313" key="5">
    <source>
        <dbReference type="EMBL" id="OGM07564.1"/>
    </source>
</evidence>
<evidence type="ECO:0000259" key="4">
    <source>
        <dbReference type="Pfam" id="PF01702"/>
    </source>
</evidence>
<dbReference type="PANTHER" id="PTHR46499:SF1">
    <property type="entry name" value="QUEUINE TRNA-RIBOSYLTRANSFERASE"/>
    <property type="match status" value="1"/>
</dbReference>
<dbReference type="Pfam" id="PF01702">
    <property type="entry name" value="TGT"/>
    <property type="match status" value="1"/>
</dbReference>
<name>A0A1F7WXI4_9BACT</name>
<reference evidence="5 6" key="1">
    <citation type="journal article" date="2016" name="Nat. Commun.">
        <title>Thousands of microbial genomes shed light on interconnected biogeochemical processes in an aquifer system.</title>
        <authorList>
            <person name="Anantharaman K."/>
            <person name="Brown C.T."/>
            <person name="Hug L.A."/>
            <person name="Sharon I."/>
            <person name="Castelle C.J."/>
            <person name="Probst A.J."/>
            <person name="Thomas B.C."/>
            <person name="Singh A."/>
            <person name="Wilkins M.J."/>
            <person name="Karaoz U."/>
            <person name="Brodie E.L."/>
            <person name="Williams K.H."/>
            <person name="Hubbard S.S."/>
            <person name="Banfield J.F."/>
        </authorList>
    </citation>
    <scope>NUCLEOTIDE SEQUENCE [LARGE SCALE GENOMIC DNA]</scope>
</reference>
<feature type="domain" description="tRNA-guanine(15) transglycosylase-like" evidence="4">
    <location>
        <begin position="4"/>
        <end position="255"/>
    </location>
</feature>